<dbReference type="AlphaFoldDB" id="A0A6A5ZP24"/>
<name>A0A6A5ZP24_9PLEO</name>
<proteinExistence type="predicted"/>
<keyword evidence="2" id="KW-1185">Reference proteome</keyword>
<accession>A0A6A5ZP24</accession>
<dbReference type="Proteomes" id="UP000799770">
    <property type="component" value="Unassembled WGS sequence"/>
</dbReference>
<organism evidence="1 2">
    <name type="scientific">Lophiotrema nucula</name>
    <dbReference type="NCBI Taxonomy" id="690887"/>
    <lineage>
        <taxon>Eukaryota</taxon>
        <taxon>Fungi</taxon>
        <taxon>Dikarya</taxon>
        <taxon>Ascomycota</taxon>
        <taxon>Pezizomycotina</taxon>
        <taxon>Dothideomycetes</taxon>
        <taxon>Pleosporomycetidae</taxon>
        <taxon>Pleosporales</taxon>
        <taxon>Lophiotremataceae</taxon>
        <taxon>Lophiotrema</taxon>
    </lineage>
</organism>
<evidence type="ECO:0000313" key="2">
    <source>
        <dbReference type="Proteomes" id="UP000799770"/>
    </source>
</evidence>
<dbReference type="EMBL" id="ML977314">
    <property type="protein sequence ID" value="KAF2119978.1"/>
    <property type="molecule type" value="Genomic_DNA"/>
</dbReference>
<sequence>MKDLHERTAAFHCLALRQRPLEREWSASFEGEKSTQSERATQGGQYLSYFNRFFFYSSPHHKLSLRPITPMLITTEGDRNGKFHYRLLQRTSRPCLRAIDKTDVNAVTQGVVALCSLEGNQDQDWLVLLEQITYASYEPKNYKDAITGRVSTL</sequence>
<protein>
    <submittedName>
        <fullName evidence="1">Uncharacterized protein</fullName>
    </submittedName>
</protein>
<gene>
    <name evidence="1" type="ORF">BDV96DRAFT_595583</name>
</gene>
<reference evidence="1" key="1">
    <citation type="journal article" date="2020" name="Stud. Mycol.">
        <title>101 Dothideomycetes genomes: a test case for predicting lifestyles and emergence of pathogens.</title>
        <authorList>
            <person name="Haridas S."/>
            <person name="Albert R."/>
            <person name="Binder M."/>
            <person name="Bloem J."/>
            <person name="Labutti K."/>
            <person name="Salamov A."/>
            <person name="Andreopoulos B."/>
            <person name="Baker S."/>
            <person name="Barry K."/>
            <person name="Bills G."/>
            <person name="Bluhm B."/>
            <person name="Cannon C."/>
            <person name="Castanera R."/>
            <person name="Culley D."/>
            <person name="Daum C."/>
            <person name="Ezra D."/>
            <person name="Gonzalez J."/>
            <person name="Henrissat B."/>
            <person name="Kuo A."/>
            <person name="Liang C."/>
            <person name="Lipzen A."/>
            <person name="Lutzoni F."/>
            <person name="Magnuson J."/>
            <person name="Mondo S."/>
            <person name="Nolan M."/>
            <person name="Ohm R."/>
            <person name="Pangilinan J."/>
            <person name="Park H.-J."/>
            <person name="Ramirez L."/>
            <person name="Alfaro M."/>
            <person name="Sun H."/>
            <person name="Tritt A."/>
            <person name="Yoshinaga Y."/>
            <person name="Zwiers L.-H."/>
            <person name="Turgeon B."/>
            <person name="Goodwin S."/>
            <person name="Spatafora J."/>
            <person name="Crous P."/>
            <person name="Grigoriev I."/>
        </authorList>
    </citation>
    <scope>NUCLEOTIDE SEQUENCE</scope>
    <source>
        <strain evidence="1">CBS 627.86</strain>
    </source>
</reference>
<evidence type="ECO:0000313" key="1">
    <source>
        <dbReference type="EMBL" id="KAF2119978.1"/>
    </source>
</evidence>